<dbReference type="Gene3D" id="3.20.70.20">
    <property type="match status" value="3"/>
</dbReference>
<dbReference type="GO" id="GO:0005524">
    <property type="term" value="F:ATP binding"/>
    <property type="evidence" value="ECO:0007669"/>
    <property type="project" value="UniProtKB-KW"/>
</dbReference>
<accession>A0A6C0HI00</accession>
<dbReference type="InterPro" id="IPR008926">
    <property type="entry name" value="RNR_R1-su_N"/>
</dbReference>
<dbReference type="PRINTS" id="PR01183">
    <property type="entry name" value="RIBORDTASEM1"/>
</dbReference>
<dbReference type="InterPro" id="IPR036844">
    <property type="entry name" value="Hint_dom_sf"/>
</dbReference>
<dbReference type="InterPro" id="IPR013346">
    <property type="entry name" value="NrdE_NrdA_C"/>
</dbReference>
<dbReference type="PANTHER" id="PTHR11573:SF6">
    <property type="entry name" value="RIBONUCLEOSIDE-DIPHOSPHATE REDUCTASE LARGE SUBUNIT"/>
    <property type="match status" value="1"/>
</dbReference>
<evidence type="ECO:0000313" key="9">
    <source>
        <dbReference type="EMBL" id="QHT80129.1"/>
    </source>
</evidence>
<keyword evidence="4" id="KW-0547">Nucleotide-binding</keyword>
<dbReference type="SUPFAM" id="SSF51294">
    <property type="entry name" value="Hedgehog/intein (Hint) domain"/>
    <property type="match status" value="2"/>
</dbReference>
<name>A0A6C0HI00_9ZZZZ</name>
<dbReference type="PROSITE" id="PS50817">
    <property type="entry name" value="INTEIN_N_TER"/>
    <property type="match status" value="2"/>
</dbReference>
<evidence type="ECO:0000256" key="1">
    <source>
        <dbReference type="ARBA" id="ARBA00010406"/>
    </source>
</evidence>
<sequence length="1321" mass="150932">MASSENQTMDEMYVTKRSGDREIVSFDKILQRIKKLGSEVGIKLNYTSLVMKVIDQLYDGISTTKIDELSAEQCASLASTHPDYNTLAGRIVVSNHHKNTPDKFSDAMQKLFEHVDKHGKPSPLISSELYDLVVSSGEELDAICDYNRDYLIDYFGFKTLDRAYLTKVSRITIERPQHMWLRVAIGIHGHNMEKIRETYDLMSQKYFTHATPTLFNAGTPHPQLSSCYLLSMESDSIEGIYNTLKDCALISKWAGGIGLHIHNVRASGSHIRGTNGSSNGIVPMLRVFNNTAKYVDQCVTPNTIIYTRDGPMAIEDCIANTTEVANRNKTFEVVGKVLEHTYEGSIHEIQTILNGQPLNITPEHPIYVIKKPEMYCDQNAWIRTPEWVDAKDVVVGDYIVHVVPNVCFEYPDLTDEICYMYGIILSGMCIAQTQENANDIFSNRMRLNWMHIIHSPNKISELARFFSANAIHYEIRYMNYYNMIMWERNTVLPFTKSDFIINGKLRIGKRWLHLGEYKTKKILEGLGNTDDVLQLSADMQYLHMRIGRLPEQCIAFDNFWLVPVISNTEKLYNGGVVYDLQMTYEHNYMLAGGLVHNGGGKRNGSFAIYLEPWHSDIEHFLQMRKNHGDEELKARDLFYALWIPDLFMERVKSDGMWTLMCPDECPGLSDVYGLAFKELYEKYEADGRGRRAVKARELWFQVLDAQMETGTPYLLYKDACNQKSNQKNVGTIKSSNLCVAPETLILTDNGHIPIHTLCDKSVNVWNGLEWSHVIVRKTGQNQELIEVKTSMGTNLYCTKYHKFYVAYKNAGRISIKLKEANELKIGDKLVKCEFPIIESLAKSVIDSFSDLCNTYSATIVNGCITIECSDYTILQNMLYDLQTCGISSIIYKNNITFWVLKVYSDNLPILNQLGFNCKNIDITTLLNTLDVKEINEYDIAIVDIVDSGRIDDTYCFTEPKRHMGIFNGILTGQCTEILEYSDENETAVCNLASIALPAFVDMTQTPPVFNYEKLHTVTQTVTYNLNRIIDVNYYPTEKTRVSNMRHRPIGIGVQGLADVFMMMNHPFISDEAKYINRLIFETIYHAALTESCNIAKSEGPYSTFEGSPASLGELQYDMWKVAPTEGRYDWDSLKAEIRTHGLRNSLLLAPMPTASTSQILGYNECIEPITSNIYSRRTIAGEFIMANRYLMNDLLKLDLWNEKVKNSIIANHGSIQHIDIIPQEIRDKYKTVWELPMRHLIDMAADRGAFICQSQSLNLWLEDPNYSTLTSMHFYSWSKGLKTGIYYLRRRGRHQAQQFTIEPEKGKVGEEHDEICEMCSS</sequence>
<keyword evidence="6" id="KW-0560">Oxidoreductase</keyword>
<dbReference type="InterPro" id="IPR003587">
    <property type="entry name" value="Hint_dom_N"/>
</dbReference>
<dbReference type="PROSITE" id="PS51161">
    <property type="entry name" value="ATP_CONE"/>
    <property type="match status" value="1"/>
</dbReference>
<keyword evidence="7" id="KW-0215">Deoxyribonucleotide synthesis</keyword>
<dbReference type="Pfam" id="PF03477">
    <property type="entry name" value="ATP-cone"/>
    <property type="match status" value="1"/>
</dbReference>
<dbReference type="UniPathway" id="UPA00326"/>
<dbReference type="GO" id="GO:0005971">
    <property type="term" value="C:ribonucleoside-diphosphate reductase complex"/>
    <property type="evidence" value="ECO:0007669"/>
    <property type="project" value="TreeGrafter"/>
</dbReference>
<reference evidence="9" key="1">
    <citation type="journal article" date="2020" name="Nature">
        <title>Giant virus diversity and host interactions through global metagenomics.</title>
        <authorList>
            <person name="Schulz F."/>
            <person name="Roux S."/>
            <person name="Paez-Espino D."/>
            <person name="Jungbluth S."/>
            <person name="Walsh D.A."/>
            <person name="Denef V.J."/>
            <person name="McMahon K.D."/>
            <person name="Konstantinidis K.T."/>
            <person name="Eloe-Fadrosh E.A."/>
            <person name="Kyrpides N.C."/>
            <person name="Woyke T."/>
        </authorList>
    </citation>
    <scope>NUCLEOTIDE SEQUENCE</scope>
    <source>
        <strain evidence="9">GVMAG-M-3300023184-105</strain>
    </source>
</reference>
<evidence type="ECO:0000256" key="6">
    <source>
        <dbReference type="ARBA" id="ARBA00023002"/>
    </source>
</evidence>
<dbReference type="InterPro" id="IPR005144">
    <property type="entry name" value="ATP-cone_dom"/>
</dbReference>
<feature type="domain" description="ATP-cone" evidence="8">
    <location>
        <begin position="12"/>
        <end position="102"/>
    </location>
</feature>
<dbReference type="InterPro" id="IPR039718">
    <property type="entry name" value="Rrm1"/>
</dbReference>
<dbReference type="GO" id="GO:0016539">
    <property type="term" value="P:intein-mediated protein splicing"/>
    <property type="evidence" value="ECO:0007669"/>
    <property type="project" value="InterPro"/>
</dbReference>
<dbReference type="SUPFAM" id="SSF51998">
    <property type="entry name" value="PFL-like glycyl radical enzymes"/>
    <property type="match status" value="1"/>
</dbReference>
<proteinExistence type="inferred from homology"/>
<comment type="similarity">
    <text evidence="1">Belongs to the ribonucleoside diphosphate reductase large chain family.</text>
</comment>
<evidence type="ECO:0000256" key="7">
    <source>
        <dbReference type="ARBA" id="ARBA00023116"/>
    </source>
</evidence>
<dbReference type="InterPro" id="IPR013509">
    <property type="entry name" value="RNR_lsu_N"/>
</dbReference>
<dbReference type="NCBIfam" id="TIGR01445">
    <property type="entry name" value="intein_Nterm"/>
    <property type="match status" value="1"/>
</dbReference>
<dbReference type="SUPFAM" id="SSF48168">
    <property type="entry name" value="R1 subunit of ribonucleotide reductase, N-terminal domain"/>
    <property type="match status" value="1"/>
</dbReference>
<dbReference type="GO" id="GO:0004748">
    <property type="term" value="F:ribonucleoside-diphosphate reductase activity, thioredoxin disulfide as acceptor"/>
    <property type="evidence" value="ECO:0007669"/>
    <property type="project" value="UniProtKB-EC"/>
</dbReference>
<dbReference type="EC" id="1.17.4.1" evidence="2"/>
<dbReference type="SMART" id="SM00305">
    <property type="entry name" value="HintC"/>
    <property type="match status" value="2"/>
</dbReference>
<evidence type="ECO:0000256" key="5">
    <source>
        <dbReference type="ARBA" id="ARBA00022840"/>
    </source>
</evidence>
<dbReference type="InterPro" id="IPR003586">
    <property type="entry name" value="Hint_dom_C"/>
</dbReference>
<dbReference type="Pfam" id="PF00317">
    <property type="entry name" value="Ribonuc_red_lgN"/>
    <property type="match status" value="1"/>
</dbReference>
<dbReference type="InterPro" id="IPR000788">
    <property type="entry name" value="RNR_lg_C"/>
</dbReference>
<dbReference type="PROSITE" id="PS00089">
    <property type="entry name" value="RIBORED_LARGE"/>
    <property type="match status" value="1"/>
</dbReference>
<organism evidence="9">
    <name type="scientific">viral metagenome</name>
    <dbReference type="NCBI Taxonomy" id="1070528"/>
    <lineage>
        <taxon>unclassified sequences</taxon>
        <taxon>metagenomes</taxon>
        <taxon>organismal metagenomes</taxon>
    </lineage>
</organism>
<evidence type="ECO:0000256" key="2">
    <source>
        <dbReference type="ARBA" id="ARBA00012274"/>
    </source>
</evidence>
<protein>
    <recommendedName>
        <fullName evidence="2">ribonucleoside-diphosphate reductase</fullName>
        <ecNumber evidence="2">1.17.4.1</ecNumber>
    </recommendedName>
</protein>
<evidence type="ECO:0000256" key="4">
    <source>
        <dbReference type="ARBA" id="ARBA00022741"/>
    </source>
</evidence>
<dbReference type="Pfam" id="PF02867">
    <property type="entry name" value="Ribonuc_red_lgC"/>
    <property type="match status" value="2"/>
</dbReference>
<dbReference type="GO" id="GO:0009263">
    <property type="term" value="P:deoxyribonucleotide biosynthetic process"/>
    <property type="evidence" value="ECO:0007669"/>
    <property type="project" value="UniProtKB-KW"/>
</dbReference>
<keyword evidence="3" id="KW-0021">Allosteric enzyme</keyword>
<dbReference type="CDD" id="cd00081">
    <property type="entry name" value="Hint"/>
    <property type="match status" value="2"/>
</dbReference>
<dbReference type="NCBIfam" id="TIGR02506">
    <property type="entry name" value="NrdE_NrdA"/>
    <property type="match status" value="1"/>
</dbReference>
<dbReference type="InterPro" id="IPR006141">
    <property type="entry name" value="Intein_N"/>
</dbReference>
<keyword evidence="5" id="KW-0067">ATP-binding</keyword>
<dbReference type="PANTHER" id="PTHR11573">
    <property type="entry name" value="RIBONUCLEOSIDE-DIPHOSPHATE REDUCTASE LARGE CHAIN"/>
    <property type="match status" value="1"/>
</dbReference>
<dbReference type="SMART" id="SM00306">
    <property type="entry name" value="HintN"/>
    <property type="match status" value="2"/>
</dbReference>
<evidence type="ECO:0000259" key="8">
    <source>
        <dbReference type="PROSITE" id="PS51161"/>
    </source>
</evidence>
<evidence type="ECO:0000256" key="3">
    <source>
        <dbReference type="ARBA" id="ARBA00022533"/>
    </source>
</evidence>
<dbReference type="EMBL" id="MN739962">
    <property type="protein sequence ID" value="QHT80129.1"/>
    <property type="molecule type" value="Genomic_DNA"/>
</dbReference>